<dbReference type="InterPro" id="IPR000425">
    <property type="entry name" value="MIP"/>
</dbReference>
<evidence type="ECO:0000256" key="10">
    <source>
        <dbReference type="RuleBase" id="RU000477"/>
    </source>
</evidence>
<dbReference type="AlphaFoldDB" id="A0A8H7W3G8"/>
<evidence type="ECO:0000313" key="12">
    <source>
        <dbReference type="EMBL" id="KAG4415795.1"/>
    </source>
</evidence>
<evidence type="ECO:0000313" key="13">
    <source>
        <dbReference type="Proteomes" id="UP000664132"/>
    </source>
</evidence>
<keyword evidence="6" id="KW-0677">Repeat</keyword>
<evidence type="ECO:0000256" key="6">
    <source>
        <dbReference type="ARBA" id="ARBA00022737"/>
    </source>
</evidence>
<dbReference type="PRINTS" id="PR00783">
    <property type="entry name" value="MINTRINSICP"/>
</dbReference>
<evidence type="ECO:0000256" key="4">
    <source>
        <dbReference type="ARBA" id="ARBA00022475"/>
    </source>
</evidence>
<dbReference type="OrthoDB" id="3222at2759"/>
<dbReference type="InterPro" id="IPR023271">
    <property type="entry name" value="Aquaporin-like"/>
</dbReference>
<comment type="subcellular location">
    <subcellularLocation>
        <location evidence="1">Cell membrane</location>
        <topology evidence="1">Multi-pass membrane protein</topology>
    </subcellularLocation>
</comment>
<feature type="transmembrane region" description="Helical" evidence="11">
    <location>
        <begin position="100"/>
        <end position="123"/>
    </location>
</feature>
<dbReference type="Gene3D" id="1.20.1080.10">
    <property type="entry name" value="Glycerol uptake facilitator protein"/>
    <property type="match status" value="1"/>
</dbReference>
<keyword evidence="5 10" id="KW-0812">Transmembrane</keyword>
<comment type="caution">
    <text evidence="12">The sequence shown here is derived from an EMBL/GenBank/DDBJ whole genome shotgun (WGS) entry which is preliminary data.</text>
</comment>
<proteinExistence type="inferred from homology"/>
<keyword evidence="8 11" id="KW-0472">Membrane</keyword>
<dbReference type="PANTHER" id="PTHR19139:SF199">
    <property type="entry name" value="MIP17260P"/>
    <property type="match status" value="1"/>
</dbReference>
<feature type="transmembrane region" description="Helical" evidence="11">
    <location>
        <begin position="58"/>
        <end position="79"/>
    </location>
</feature>
<evidence type="ECO:0000256" key="11">
    <source>
        <dbReference type="SAM" id="Phobius"/>
    </source>
</evidence>
<evidence type="ECO:0000256" key="2">
    <source>
        <dbReference type="ARBA" id="ARBA00006175"/>
    </source>
</evidence>
<dbReference type="GO" id="GO:0015250">
    <property type="term" value="F:water channel activity"/>
    <property type="evidence" value="ECO:0007669"/>
    <property type="project" value="TreeGrafter"/>
</dbReference>
<evidence type="ECO:0000256" key="5">
    <source>
        <dbReference type="ARBA" id="ARBA00022692"/>
    </source>
</evidence>
<dbReference type="FunFam" id="1.20.1080.10:FF:000014">
    <property type="entry name" value="Aquaporin 1"/>
    <property type="match status" value="1"/>
</dbReference>
<accession>A0A8H7W3G8</accession>
<evidence type="ECO:0000256" key="9">
    <source>
        <dbReference type="ARBA" id="ARBA00034651"/>
    </source>
</evidence>
<keyword evidence="13" id="KW-1185">Reference proteome</keyword>
<dbReference type="PANTHER" id="PTHR19139">
    <property type="entry name" value="AQUAPORIN TRANSPORTER"/>
    <property type="match status" value="1"/>
</dbReference>
<keyword evidence="3 10" id="KW-0813">Transport</keyword>
<organism evidence="12 13">
    <name type="scientific">Cadophora malorum</name>
    <dbReference type="NCBI Taxonomy" id="108018"/>
    <lineage>
        <taxon>Eukaryota</taxon>
        <taxon>Fungi</taxon>
        <taxon>Dikarya</taxon>
        <taxon>Ascomycota</taxon>
        <taxon>Pezizomycotina</taxon>
        <taxon>Leotiomycetes</taxon>
        <taxon>Helotiales</taxon>
        <taxon>Ploettnerulaceae</taxon>
        <taxon>Cadophora</taxon>
    </lineage>
</organism>
<evidence type="ECO:0000256" key="3">
    <source>
        <dbReference type="ARBA" id="ARBA00022448"/>
    </source>
</evidence>
<dbReference type="Proteomes" id="UP000664132">
    <property type="component" value="Unassembled WGS sequence"/>
</dbReference>
<reference evidence="12" key="1">
    <citation type="submission" date="2021-02" db="EMBL/GenBank/DDBJ databases">
        <title>Genome sequence Cadophora malorum strain M34.</title>
        <authorList>
            <person name="Stefanovic E."/>
            <person name="Vu D."/>
            <person name="Scully C."/>
            <person name="Dijksterhuis J."/>
            <person name="Roader J."/>
            <person name="Houbraken J."/>
        </authorList>
    </citation>
    <scope>NUCLEOTIDE SEQUENCE</scope>
    <source>
        <strain evidence="12">M34</strain>
    </source>
</reference>
<name>A0A8H7W3G8_9HELO</name>
<dbReference type="PROSITE" id="PS00221">
    <property type="entry name" value="MIP"/>
    <property type="match status" value="1"/>
</dbReference>
<keyword evidence="7 11" id="KW-1133">Transmembrane helix</keyword>
<evidence type="ECO:0000256" key="1">
    <source>
        <dbReference type="ARBA" id="ARBA00004651"/>
    </source>
</evidence>
<evidence type="ECO:0008006" key="14">
    <source>
        <dbReference type="Google" id="ProtNLM"/>
    </source>
</evidence>
<feature type="transmembrane region" description="Helical" evidence="11">
    <location>
        <begin position="217"/>
        <end position="242"/>
    </location>
</feature>
<evidence type="ECO:0000256" key="7">
    <source>
        <dbReference type="ARBA" id="ARBA00022989"/>
    </source>
</evidence>
<comment type="similarity">
    <text evidence="2 10">Belongs to the MIP/aquaporin (TC 1.A.8) family.</text>
</comment>
<dbReference type="GO" id="GO:0005886">
    <property type="term" value="C:plasma membrane"/>
    <property type="evidence" value="ECO:0007669"/>
    <property type="project" value="UniProtKB-SubCell"/>
</dbReference>
<gene>
    <name evidence="12" type="ORF">IFR04_011095</name>
</gene>
<feature type="transmembrane region" description="Helical" evidence="11">
    <location>
        <begin position="191"/>
        <end position="210"/>
    </location>
</feature>
<feature type="transmembrane region" description="Helical" evidence="11">
    <location>
        <begin position="262"/>
        <end position="282"/>
    </location>
</feature>
<dbReference type="Pfam" id="PF00230">
    <property type="entry name" value="MIP"/>
    <property type="match status" value="1"/>
</dbReference>
<dbReference type="SUPFAM" id="SSF81338">
    <property type="entry name" value="Aquaporin-like"/>
    <property type="match status" value="1"/>
</dbReference>
<sequence length="330" mass="36335">MPIPLAYTSHSKSDFVFPRRPPTPAQYSAPILARTEPVYDRPRHPLLTWISDDVRNHLVAMLGEFMGTFSFLFFALTAVQTANSKPDTLPRIDFLSDSPSLLQITYISFVFGCSLAVNVWMFFRVSGGQFNPAVTFGLCLAGAVPWQRGALLVPTQFLAATAASLMVSDLFPGDFKTQSNLATGVSANQGFVIEMMLTLVLVFTIMMLAVENHRGSFLAPLGIGISLFLGHMIGINFTGAAINPARSFGPDVILGDFKGNHWIYYVGPLMGALLAAIFYRLLKFLEYTTANPGQDDDGLDVYRIVTSRPQLHRRRNSNESVTSLTPLAYH</sequence>
<dbReference type="EMBL" id="JAFJYH010000208">
    <property type="protein sequence ID" value="KAG4415795.1"/>
    <property type="molecule type" value="Genomic_DNA"/>
</dbReference>
<dbReference type="InterPro" id="IPR022357">
    <property type="entry name" value="MIP_CS"/>
</dbReference>
<feature type="transmembrane region" description="Helical" evidence="11">
    <location>
        <begin position="151"/>
        <end position="171"/>
    </location>
</feature>
<protein>
    <recommendedName>
        <fullName evidence="14">Aquaporin</fullName>
    </recommendedName>
</protein>
<dbReference type="InterPro" id="IPR034294">
    <property type="entry name" value="Aquaporin_transptr"/>
</dbReference>
<keyword evidence="4" id="KW-1003">Cell membrane</keyword>
<comment type="catalytic activity">
    <reaction evidence="9">
        <text>H2O(in) = H2O(out)</text>
        <dbReference type="Rhea" id="RHEA:29667"/>
        <dbReference type="ChEBI" id="CHEBI:15377"/>
    </reaction>
</comment>
<evidence type="ECO:0000256" key="8">
    <source>
        <dbReference type="ARBA" id="ARBA00023136"/>
    </source>
</evidence>